<sequence length="233" mass="26557">MGMLYIPHRLTVVSDNGGEFFSLKFKKLFDIKGLCYLPTAVYTPQQSPPLERGNRSLLEQIPVTMKDNSVPAECWGEASAMAAFVLNITPVSTLNFVSTLSKWDQYVYLNLTGLHPSRCTAIMKSPKARRNSKINPMCTLCMLSRIQEGHHNYFSFDSKTNSIYIPHHCIFKDKEDFWPSHSASVLIISEEPLLLPSIPNFDFSFQNHQNPANEPKNILCSRHGLFWGYLRKP</sequence>
<dbReference type="InterPro" id="IPR001584">
    <property type="entry name" value="Integrase_cat-core"/>
</dbReference>
<evidence type="ECO:0000256" key="3">
    <source>
        <dbReference type="ARBA" id="ARBA00048173"/>
    </source>
</evidence>
<dbReference type="GO" id="GO:0003964">
    <property type="term" value="F:RNA-directed DNA polymerase activity"/>
    <property type="evidence" value="ECO:0007669"/>
    <property type="project" value="UniProtKB-EC"/>
</dbReference>
<evidence type="ECO:0000256" key="1">
    <source>
        <dbReference type="ARBA" id="ARBA00022578"/>
    </source>
</evidence>
<keyword evidence="1" id="KW-0815">Transposition</keyword>
<evidence type="ECO:0000256" key="4">
    <source>
        <dbReference type="ARBA" id="ARBA00049244"/>
    </source>
</evidence>
<dbReference type="PANTHER" id="PTHR42648:SF27">
    <property type="entry name" value="RNA-DIRECTED DNA POLYMERASE"/>
    <property type="match status" value="1"/>
</dbReference>
<evidence type="ECO:0000313" key="7">
    <source>
        <dbReference type="Proteomes" id="UP000765509"/>
    </source>
</evidence>
<comment type="catalytic activity">
    <reaction evidence="3">
        <text>DNA(n) + a 2'-deoxyribonucleoside 5'-triphosphate = DNA(n+1) + diphosphate</text>
        <dbReference type="Rhea" id="RHEA:22508"/>
        <dbReference type="Rhea" id="RHEA-COMP:17339"/>
        <dbReference type="Rhea" id="RHEA-COMP:17340"/>
        <dbReference type="ChEBI" id="CHEBI:33019"/>
        <dbReference type="ChEBI" id="CHEBI:61560"/>
        <dbReference type="ChEBI" id="CHEBI:173112"/>
        <dbReference type="EC" id="2.7.7.49"/>
    </reaction>
</comment>
<dbReference type="InterPro" id="IPR039537">
    <property type="entry name" value="Retrotran_Ty1/copia-like"/>
</dbReference>
<gene>
    <name evidence="6" type="ORF">O181_032318</name>
</gene>
<evidence type="ECO:0000313" key="6">
    <source>
        <dbReference type="EMBL" id="MBW0492603.1"/>
    </source>
</evidence>
<reference evidence="6" key="1">
    <citation type="submission" date="2021-03" db="EMBL/GenBank/DDBJ databases">
        <title>Draft genome sequence of rust myrtle Austropuccinia psidii MF-1, a brazilian biotype.</title>
        <authorList>
            <person name="Quecine M.C."/>
            <person name="Pachon D.M.R."/>
            <person name="Bonatelli M.L."/>
            <person name="Correr F.H."/>
            <person name="Franceschini L.M."/>
            <person name="Leite T.F."/>
            <person name="Margarido G.R.A."/>
            <person name="Almeida C.A."/>
            <person name="Ferrarezi J.A."/>
            <person name="Labate C.A."/>
        </authorList>
    </citation>
    <scope>NUCLEOTIDE SEQUENCE</scope>
    <source>
        <strain evidence="6">MF-1</strain>
    </source>
</reference>
<feature type="domain" description="Integrase catalytic" evidence="5">
    <location>
        <begin position="1"/>
        <end position="107"/>
    </location>
</feature>
<evidence type="ECO:0000259" key="5">
    <source>
        <dbReference type="PROSITE" id="PS50994"/>
    </source>
</evidence>
<dbReference type="InterPro" id="IPR012337">
    <property type="entry name" value="RNaseH-like_sf"/>
</dbReference>
<keyword evidence="7" id="KW-1185">Reference proteome</keyword>
<keyword evidence="2" id="KW-0694">RNA-binding</keyword>
<dbReference type="PANTHER" id="PTHR42648">
    <property type="entry name" value="TRANSPOSASE, PUTATIVE-RELATED"/>
    <property type="match status" value="1"/>
</dbReference>
<dbReference type="Gene3D" id="3.30.420.10">
    <property type="entry name" value="Ribonuclease H-like superfamily/Ribonuclease H"/>
    <property type="match status" value="1"/>
</dbReference>
<dbReference type="GO" id="GO:0005634">
    <property type="term" value="C:nucleus"/>
    <property type="evidence" value="ECO:0007669"/>
    <property type="project" value="UniProtKB-ARBA"/>
</dbReference>
<dbReference type="EMBL" id="AVOT02011665">
    <property type="protein sequence ID" value="MBW0492603.1"/>
    <property type="molecule type" value="Genomic_DNA"/>
</dbReference>
<dbReference type="GO" id="GO:0032196">
    <property type="term" value="P:transposition"/>
    <property type="evidence" value="ECO:0007669"/>
    <property type="project" value="UniProtKB-KW"/>
</dbReference>
<dbReference type="AlphaFoldDB" id="A0A9Q3CZ84"/>
<evidence type="ECO:0000256" key="2">
    <source>
        <dbReference type="ARBA" id="ARBA00022884"/>
    </source>
</evidence>
<dbReference type="InterPro" id="IPR036397">
    <property type="entry name" value="RNaseH_sf"/>
</dbReference>
<dbReference type="PROSITE" id="PS50994">
    <property type="entry name" value="INTEGRASE"/>
    <property type="match status" value="1"/>
</dbReference>
<dbReference type="GO" id="GO:0015074">
    <property type="term" value="P:DNA integration"/>
    <property type="evidence" value="ECO:0007669"/>
    <property type="project" value="InterPro"/>
</dbReference>
<protein>
    <recommendedName>
        <fullName evidence="5">Integrase catalytic domain-containing protein</fullName>
    </recommendedName>
</protein>
<dbReference type="OrthoDB" id="3243429at2759"/>
<comment type="caution">
    <text evidence="6">The sequence shown here is derived from an EMBL/GenBank/DDBJ whole genome shotgun (WGS) entry which is preliminary data.</text>
</comment>
<dbReference type="Proteomes" id="UP000765509">
    <property type="component" value="Unassembled WGS sequence"/>
</dbReference>
<comment type="catalytic activity">
    <reaction evidence="4">
        <text>DNA(n) + a 2'-deoxyribonucleoside 5'-triphosphate = DNA(n+1) + diphosphate</text>
        <dbReference type="Rhea" id="RHEA:22508"/>
        <dbReference type="Rhea" id="RHEA-COMP:17339"/>
        <dbReference type="Rhea" id="RHEA-COMP:17340"/>
        <dbReference type="ChEBI" id="CHEBI:33019"/>
        <dbReference type="ChEBI" id="CHEBI:61560"/>
        <dbReference type="ChEBI" id="CHEBI:173112"/>
        <dbReference type="EC" id="2.7.7.7"/>
    </reaction>
</comment>
<dbReference type="GO" id="GO:0003723">
    <property type="term" value="F:RNA binding"/>
    <property type="evidence" value="ECO:0007669"/>
    <property type="project" value="UniProtKB-KW"/>
</dbReference>
<organism evidence="6 7">
    <name type="scientific">Austropuccinia psidii MF-1</name>
    <dbReference type="NCBI Taxonomy" id="1389203"/>
    <lineage>
        <taxon>Eukaryota</taxon>
        <taxon>Fungi</taxon>
        <taxon>Dikarya</taxon>
        <taxon>Basidiomycota</taxon>
        <taxon>Pucciniomycotina</taxon>
        <taxon>Pucciniomycetes</taxon>
        <taxon>Pucciniales</taxon>
        <taxon>Sphaerophragmiaceae</taxon>
        <taxon>Austropuccinia</taxon>
    </lineage>
</organism>
<dbReference type="GO" id="GO:0003887">
    <property type="term" value="F:DNA-directed DNA polymerase activity"/>
    <property type="evidence" value="ECO:0007669"/>
    <property type="project" value="UniProtKB-EC"/>
</dbReference>
<name>A0A9Q3CZ84_9BASI</name>
<proteinExistence type="predicted"/>
<dbReference type="SUPFAM" id="SSF53098">
    <property type="entry name" value="Ribonuclease H-like"/>
    <property type="match status" value="1"/>
</dbReference>
<accession>A0A9Q3CZ84</accession>